<dbReference type="AlphaFoldDB" id="A0AAV3Y9J1"/>
<proteinExistence type="inferred from homology"/>
<sequence length="254" mass="28180">MGNPVTVSGSSSSSSSNSNSSSNNNNNNKATPIKEQTNNNNNYNINDNSSKKHNNHKSTNKKIDKMFTRIWNFVIISLLMAEELTGQAYGQSLDGHNEACTEPADLLALYTNLRQQQIQDSSVLPEPTQETSSSSSSSSPSSSSTITRLAGSHHSPYSARIPRHGRGVCRCHAWDELNHDSSRIPRILVQSRCGPYIPWRTYNYSSECENISTNVRVKRRAGCVNGVYQYVDAWEAVPVGCRCQIYPRVYATRG</sequence>
<evidence type="ECO:0000256" key="3">
    <source>
        <dbReference type="ARBA" id="ARBA00022525"/>
    </source>
</evidence>
<dbReference type="SUPFAM" id="SSF57501">
    <property type="entry name" value="Cystine-knot cytokines"/>
    <property type="match status" value="1"/>
</dbReference>
<feature type="region of interest" description="Disordered" evidence="5">
    <location>
        <begin position="118"/>
        <end position="159"/>
    </location>
</feature>
<evidence type="ECO:0000313" key="7">
    <source>
        <dbReference type="Proteomes" id="UP000735302"/>
    </source>
</evidence>
<accession>A0AAV3Y9J1</accession>
<evidence type="ECO:0000313" key="6">
    <source>
        <dbReference type="EMBL" id="GFN78743.1"/>
    </source>
</evidence>
<dbReference type="InterPro" id="IPR029034">
    <property type="entry name" value="Cystine-knot_cytokine"/>
</dbReference>
<dbReference type="GO" id="GO:0005125">
    <property type="term" value="F:cytokine activity"/>
    <property type="evidence" value="ECO:0007669"/>
    <property type="project" value="InterPro"/>
</dbReference>
<evidence type="ECO:0000256" key="2">
    <source>
        <dbReference type="ARBA" id="ARBA00007236"/>
    </source>
</evidence>
<comment type="similarity">
    <text evidence="2">Belongs to the IL-17 family.</text>
</comment>
<feature type="compositionally biased region" description="Low complexity" evidence="5">
    <location>
        <begin position="38"/>
        <end position="48"/>
    </location>
</feature>
<reference evidence="6 7" key="1">
    <citation type="journal article" date="2021" name="Elife">
        <title>Chloroplast acquisition without the gene transfer in kleptoplastic sea slugs, Plakobranchus ocellatus.</title>
        <authorList>
            <person name="Maeda T."/>
            <person name="Takahashi S."/>
            <person name="Yoshida T."/>
            <person name="Shimamura S."/>
            <person name="Takaki Y."/>
            <person name="Nagai Y."/>
            <person name="Toyoda A."/>
            <person name="Suzuki Y."/>
            <person name="Arimoto A."/>
            <person name="Ishii H."/>
            <person name="Satoh N."/>
            <person name="Nishiyama T."/>
            <person name="Hasebe M."/>
            <person name="Maruyama T."/>
            <person name="Minagawa J."/>
            <person name="Obokata J."/>
            <person name="Shigenobu S."/>
        </authorList>
    </citation>
    <scope>NUCLEOTIDE SEQUENCE [LARGE SCALE GENOMIC DNA]</scope>
</reference>
<keyword evidence="3" id="KW-0964">Secreted</keyword>
<dbReference type="EMBL" id="BLXT01000597">
    <property type="protein sequence ID" value="GFN78743.1"/>
    <property type="molecule type" value="Genomic_DNA"/>
</dbReference>
<feature type="compositionally biased region" description="Low complexity" evidence="5">
    <location>
        <begin position="132"/>
        <end position="144"/>
    </location>
</feature>
<dbReference type="InterPro" id="IPR010345">
    <property type="entry name" value="IL-17_fam"/>
</dbReference>
<gene>
    <name evidence="6" type="ORF">PoB_000524900</name>
</gene>
<dbReference type="Pfam" id="PF06083">
    <property type="entry name" value="IL17"/>
    <property type="match status" value="1"/>
</dbReference>
<name>A0AAV3Y9J1_9GAST</name>
<comment type="caution">
    <text evidence="6">The sequence shown here is derived from an EMBL/GenBank/DDBJ whole genome shotgun (WGS) entry which is preliminary data.</text>
</comment>
<keyword evidence="7" id="KW-1185">Reference proteome</keyword>
<keyword evidence="4" id="KW-0732">Signal</keyword>
<evidence type="ECO:0000256" key="1">
    <source>
        <dbReference type="ARBA" id="ARBA00004613"/>
    </source>
</evidence>
<evidence type="ECO:0000256" key="5">
    <source>
        <dbReference type="SAM" id="MobiDB-lite"/>
    </source>
</evidence>
<protein>
    <submittedName>
        <fullName evidence="6">Interleukin-17-4</fullName>
    </submittedName>
</protein>
<feature type="compositionally biased region" description="Low complexity" evidence="5">
    <location>
        <begin position="10"/>
        <end position="28"/>
    </location>
</feature>
<organism evidence="6 7">
    <name type="scientific">Plakobranchus ocellatus</name>
    <dbReference type="NCBI Taxonomy" id="259542"/>
    <lineage>
        <taxon>Eukaryota</taxon>
        <taxon>Metazoa</taxon>
        <taxon>Spiralia</taxon>
        <taxon>Lophotrochozoa</taxon>
        <taxon>Mollusca</taxon>
        <taxon>Gastropoda</taxon>
        <taxon>Heterobranchia</taxon>
        <taxon>Euthyneura</taxon>
        <taxon>Panpulmonata</taxon>
        <taxon>Sacoglossa</taxon>
        <taxon>Placobranchoidea</taxon>
        <taxon>Plakobranchidae</taxon>
        <taxon>Plakobranchus</taxon>
    </lineage>
</organism>
<dbReference type="GO" id="GO:0005576">
    <property type="term" value="C:extracellular region"/>
    <property type="evidence" value="ECO:0007669"/>
    <property type="project" value="UniProtKB-SubCell"/>
</dbReference>
<dbReference type="Gene3D" id="2.10.90.10">
    <property type="entry name" value="Cystine-knot cytokines"/>
    <property type="match status" value="1"/>
</dbReference>
<feature type="region of interest" description="Disordered" evidence="5">
    <location>
        <begin position="1"/>
        <end position="59"/>
    </location>
</feature>
<comment type="subcellular location">
    <subcellularLocation>
        <location evidence="1">Secreted</location>
    </subcellularLocation>
</comment>
<evidence type="ECO:0000256" key="4">
    <source>
        <dbReference type="ARBA" id="ARBA00022729"/>
    </source>
</evidence>
<dbReference type="Proteomes" id="UP000735302">
    <property type="component" value="Unassembled WGS sequence"/>
</dbReference>